<dbReference type="InterPro" id="IPR050188">
    <property type="entry name" value="RluA_PseudoU_synthase"/>
</dbReference>
<dbReference type="InterPro" id="IPR020103">
    <property type="entry name" value="PsdUridine_synth_cat_dom_sf"/>
</dbReference>
<dbReference type="CDD" id="cd02869">
    <property type="entry name" value="PseudoU_synth_RluA_like"/>
    <property type="match status" value="1"/>
</dbReference>
<dbReference type="AlphaFoldDB" id="A0A1I3N715"/>
<dbReference type="GO" id="GO:0003723">
    <property type="term" value="F:RNA binding"/>
    <property type="evidence" value="ECO:0007669"/>
    <property type="project" value="InterPro"/>
</dbReference>
<dbReference type="InterPro" id="IPR006224">
    <property type="entry name" value="PsdUridine_synth_RluA-like_CS"/>
</dbReference>
<dbReference type="OrthoDB" id="128480at2"/>
<dbReference type="SUPFAM" id="SSF55120">
    <property type="entry name" value="Pseudouridine synthase"/>
    <property type="match status" value="1"/>
</dbReference>
<comment type="similarity">
    <text evidence="1">Belongs to the pseudouridine synthase RluA family.</text>
</comment>
<reference evidence="4" key="1">
    <citation type="submission" date="2016-10" db="EMBL/GenBank/DDBJ databases">
        <authorList>
            <person name="Varghese N."/>
            <person name="Submissions S."/>
        </authorList>
    </citation>
    <scope>NUCLEOTIDE SEQUENCE [LARGE SCALE GENOMIC DNA]</scope>
    <source>
        <strain evidence="4">DSM 5918</strain>
    </source>
</reference>
<dbReference type="Gene3D" id="3.30.2350.10">
    <property type="entry name" value="Pseudouridine synthase"/>
    <property type="match status" value="1"/>
</dbReference>
<dbReference type="RefSeq" id="WP_092372274.1">
    <property type="nucleotide sequence ID" value="NZ_FORX01000001.1"/>
</dbReference>
<dbReference type="GO" id="GO:0140098">
    <property type="term" value="F:catalytic activity, acting on RNA"/>
    <property type="evidence" value="ECO:0007669"/>
    <property type="project" value="UniProtKB-ARBA"/>
</dbReference>
<keyword evidence="4" id="KW-1185">Reference proteome</keyword>
<evidence type="ECO:0000256" key="1">
    <source>
        <dbReference type="ARBA" id="ARBA00010876"/>
    </source>
</evidence>
<organism evidence="3 4">
    <name type="scientific">Desulfomicrobium apsheronum</name>
    <dbReference type="NCBI Taxonomy" id="52560"/>
    <lineage>
        <taxon>Bacteria</taxon>
        <taxon>Pseudomonadati</taxon>
        <taxon>Thermodesulfobacteriota</taxon>
        <taxon>Desulfovibrionia</taxon>
        <taxon>Desulfovibrionales</taxon>
        <taxon>Desulfomicrobiaceae</taxon>
        <taxon>Desulfomicrobium</taxon>
    </lineage>
</organism>
<dbReference type="Proteomes" id="UP000198635">
    <property type="component" value="Unassembled WGS sequence"/>
</dbReference>
<sequence>MVIGVPDFEVIAQEPGFFVVHKDPGLDFHDCDGRPGLCTLVRDRLGRRVFPVHRLDKATSGLLLLAESREWAGVLAGLFRERAVSKYYVALSDMAPHKKQGLIQGDMVRSRRGSWMLARTMERPARTRFLSWSVRPGLRLFVLKPMTGRTHQLRVAMKSLGAPVLGDVLYHPIVPEWPDRMYLHAHTLRFSLDGKDFAYACPPKSGAVFLEGATRSALEALGPLDALAWPKGAGNSSKK</sequence>
<dbReference type="STRING" id="52560.SAMN04488082_101192"/>
<dbReference type="GO" id="GO:0009982">
    <property type="term" value="F:pseudouridine synthase activity"/>
    <property type="evidence" value="ECO:0007669"/>
    <property type="project" value="InterPro"/>
</dbReference>
<dbReference type="Pfam" id="PF00849">
    <property type="entry name" value="PseudoU_synth_2"/>
    <property type="match status" value="1"/>
</dbReference>
<evidence type="ECO:0000313" key="3">
    <source>
        <dbReference type="EMBL" id="SFJ04865.1"/>
    </source>
</evidence>
<gene>
    <name evidence="3" type="ORF">SAMN04488082_101192</name>
</gene>
<dbReference type="PANTHER" id="PTHR21600">
    <property type="entry name" value="MITOCHONDRIAL RNA PSEUDOURIDINE SYNTHASE"/>
    <property type="match status" value="1"/>
</dbReference>
<accession>A0A1I3N715</accession>
<name>A0A1I3N715_9BACT</name>
<dbReference type="InterPro" id="IPR006145">
    <property type="entry name" value="PsdUridine_synth_RsuA/RluA"/>
</dbReference>
<protein>
    <submittedName>
        <fullName evidence="3">tRNA pseudouridine32 synthase / 23S rRNA pseudouridine746 synthase</fullName>
    </submittedName>
</protein>
<proteinExistence type="inferred from homology"/>
<dbReference type="PROSITE" id="PS01129">
    <property type="entry name" value="PSI_RLU"/>
    <property type="match status" value="1"/>
</dbReference>
<evidence type="ECO:0000259" key="2">
    <source>
        <dbReference type="Pfam" id="PF00849"/>
    </source>
</evidence>
<dbReference type="GO" id="GO:0000455">
    <property type="term" value="P:enzyme-directed rRNA pseudouridine synthesis"/>
    <property type="evidence" value="ECO:0007669"/>
    <property type="project" value="TreeGrafter"/>
</dbReference>
<feature type="domain" description="Pseudouridine synthase RsuA/RluA-like" evidence="2">
    <location>
        <begin position="17"/>
        <end position="158"/>
    </location>
</feature>
<dbReference type="EMBL" id="FORX01000001">
    <property type="protein sequence ID" value="SFJ04865.1"/>
    <property type="molecule type" value="Genomic_DNA"/>
</dbReference>
<dbReference type="PANTHER" id="PTHR21600:SF87">
    <property type="entry name" value="RNA PSEUDOURIDYLATE SYNTHASE DOMAIN-CONTAINING PROTEIN 1"/>
    <property type="match status" value="1"/>
</dbReference>
<evidence type="ECO:0000313" key="4">
    <source>
        <dbReference type="Proteomes" id="UP000198635"/>
    </source>
</evidence>